<keyword evidence="8" id="KW-0158">Chromosome</keyword>
<comment type="subcellular location">
    <subcellularLocation>
        <location evidence="2">Chromosome</location>
    </subcellularLocation>
    <subcellularLocation>
        <location evidence="4">Cytoplasm</location>
    </subcellularLocation>
    <subcellularLocation>
        <location evidence="3">Mitochondrion matrix</location>
    </subcellularLocation>
    <subcellularLocation>
        <location evidence="1">Nucleus</location>
    </subcellularLocation>
</comment>
<feature type="binding site" evidence="25">
    <location>
        <position position="307"/>
    </location>
    <ligand>
        <name>Mg(2+)</name>
        <dbReference type="ChEBI" id="CHEBI:18420"/>
        <label>1</label>
    </ligand>
</feature>
<dbReference type="GO" id="GO:0005694">
    <property type="term" value="C:chromosome"/>
    <property type="evidence" value="ECO:0007669"/>
    <property type="project" value="UniProtKB-SubCell"/>
</dbReference>
<keyword evidence="10 25" id="KW-0479">Metal-binding</keyword>
<dbReference type="GeneID" id="115480264"/>
<evidence type="ECO:0000256" key="2">
    <source>
        <dbReference type="ARBA" id="ARBA00004286"/>
    </source>
</evidence>
<evidence type="ECO:0000313" key="26">
    <source>
        <dbReference type="Proteomes" id="UP000515156"/>
    </source>
</evidence>
<evidence type="ECO:0000256" key="7">
    <source>
        <dbReference type="ARBA" id="ARBA00012255"/>
    </source>
</evidence>
<dbReference type="InterPro" id="IPR050792">
    <property type="entry name" value="ADP-ribosylglycohydrolase"/>
</dbReference>
<dbReference type="InterPro" id="IPR005502">
    <property type="entry name" value="Ribosyl_crysJ1"/>
</dbReference>
<feature type="binding site" evidence="25">
    <location>
        <position position="306"/>
    </location>
    <ligand>
        <name>Mg(2+)</name>
        <dbReference type="ChEBI" id="CHEBI:18420"/>
        <label>1</label>
    </ligand>
</feature>
<evidence type="ECO:0000256" key="3">
    <source>
        <dbReference type="ARBA" id="ARBA00004305"/>
    </source>
</evidence>
<evidence type="ECO:0000256" key="19">
    <source>
        <dbReference type="ARBA" id="ARBA00042471"/>
    </source>
</evidence>
<evidence type="ECO:0000313" key="27">
    <source>
        <dbReference type="RefSeq" id="XP_030074664.1"/>
    </source>
</evidence>
<dbReference type="InterPro" id="IPR036705">
    <property type="entry name" value="Ribosyl_crysJ1_sf"/>
</dbReference>
<feature type="binding site" evidence="25">
    <location>
        <position position="68"/>
    </location>
    <ligand>
        <name>Mg(2+)</name>
        <dbReference type="ChEBI" id="CHEBI:18420"/>
        <label>1</label>
    </ligand>
</feature>
<comment type="similarity">
    <text evidence="5">Belongs to the ADP-ribosylglycohydrolase family.</text>
</comment>
<dbReference type="GO" id="GO:0004649">
    <property type="term" value="F:poly(ADP-ribose) glycohydrolase activity"/>
    <property type="evidence" value="ECO:0007669"/>
    <property type="project" value="UniProtKB-EC"/>
</dbReference>
<keyword evidence="12" id="KW-0378">Hydrolase</keyword>
<keyword evidence="14" id="KW-0496">Mitochondrion</keyword>
<evidence type="ECO:0000256" key="18">
    <source>
        <dbReference type="ARBA" id="ARBA00042398"/>
    </source>
</evidence>
<dbReference type="FunFam" id="1.10.4080.10:FF:000001">
    <property type="entry name" value="ADP-ribose glycohydrolase ARH3"/>
    <property type="match status" value="1"/>
</dbReference>
<dbReference type="GO" id="GO:0005759">
    <property type="term" value="C:mitochondrial matrix"/>
    <property type="evidence" value="ECO:0007669"/>
    <property type="project" value="UniProtKB-SubCell"/>
</dbReference>
<dbReference type="OrthoDB" id="410104at2759"/>
<dbReference type="PANTHER" id="PTHR16222">
    <property type="entry name" value="ADP-RIBOSYLGLYCOHYDROLASE"/>
    <property type="match status" value="1"/>
</dbReference>
<dbReference type="SUPFAM" id="SSF101478">
    <property type="entry name" value="ADP-ribosylglycohydrolase"/>
    <property type="match status" value="1"/>
</dbReference>
<keyword evidence="9" id="KW-0963">Cytoplasm</keyword>
<accession>A0A6P7ZGF9</accession>
<dbReference type="GO" id="GO:0140290">
    <property type="term" value="P:peptidyl-serine ADP-deribosylation"/>
    <property type="evidence" value="ECO:0007669"/>
    <property type="project" value="UniProtKB-ARBA"/>
</dbReference>
<evidence type="ECO:0000256" key="23">
    <source>
        <dbReference type="ARBA" id="ARBA00043193"/>
    </source>
</evidence>
<dbReference type="GO" id="GO:0006281">
    <property type="term" value="P:DNA repair"/>
    <property type="evidence" value="ECO:0007669"/>
    <property type="project" value="UniProtKB-KW"/>
</dbReference>
<evidence type="ECO:0000256" key="22">
    <source>
        <dbReference type="ARBA" id="ARBA00043187"/>
    </source>
</evidence>
<name>A0A6P7ZGF9_9AMPH</name>
<keyword evidence="26" id="KW-1185">Reference proteome</keyword>
<dbReference type="PANTHER" id="PTHR16222:SF24">
    <property type="entry name" value="ADP-RIBOSYLHYDROLASE ARH3"/>
    <property type="match status" value="1"/>
</dbReference>
<dbReference type="AlphaFoldDB" id="A0A6P7ZGF9"/>
<feature type="binding site" evidence="25">
    <location>
        <position position="304"/>
    </location>
    <ligand>
        <name>Mg(2+)</name>
        <dbReference type="ChEBI" id="CHEBI:18420"/>
        <label>2</label>
    </ligand>
</feature>
<evidence type="ECO:0000256" key="5">
    <source>
        <dbReference type="ARBA" id="ARBA00010702"/>
    </source>
</evidence>
<keyword evidence="13 25" id="KW-0460">Magnesium</keyword>
<evidence type="ECO:0000256" key="17">
    <source>
        <dbReference type="ARBA" id="ARBA00041057"/>
    </source>
</evidence>
<keyword evidence="15" id="KW-0234">DNA repair</keyword>
<dbReference type="CTD" id="54936"/>
<evidence type="ECO:0000256" key="8">
    <source>
        <dbReference type="ARBA" id="ARBA00022454"/>
    </source>
</evidence>
<evidence type="ECO:0000256" key="13">
    <source>
        <dbReference type="ARBA" id="ARBA00022842"/>
    </source>
</evidence>
<keyword evidence="11" id="KW-0227">DNA damage</keyword>
<protein>
    <recommendedName>
        <fullName evidence="17">ADP-ribosylhydrolase ARH3</fullName>
        <ecNumber evidence="7">3.2.1.143</ecNumber>
    </recommendedName>
    <alternativeName>
        <fullName evidence="18">ADP-ribose glycohydrolase ARH3</fullName>
    </alternativeName>
    <alternativeName>
        <fullName evidence="19">ADP-ribosylhydrolase 3</fullName>
    </alternativeName>
    <alternativeName>
        <fullName evidence="22">O-acetyl-ADP-ribose deacetylase ARH3</fullName>
    </alternativeName>
    <alternativeName>
        <fullName evidence="23">Poly(ADP-ribose) glycohydrolase ARH3</fullName>
    </alternativeName>
    <alternativeName>
        <fullName evidence="21">[Protein ADP-ribosylarginine] hydrolase-like protein 2</fullName>
    </alternativeName>
    <alternativeName>
        <fullName evidence="20">[Protein ADP-ribosylserine] hydrolase</fullName>
    </alternativeName>
</protein>
<evidence type="ECO:0000256" key="25">
    <source>
        <dbReference type="PIRSR" id="PIRSR605502-1"/>
    </source>
</evidence>
<dbReference type="KEGG" id="muo:115480264"/>
<evidence type="ECO:0000256" key="14">
    <source>
        <dbReference type="ARBA" id="ARBA00023128"/>
    </source>
</evidence>
<dbReference type="FunCoup" id="A0A6P7ZGF9">
    <property type="interactions" value="3251"/>
</dbReference>
<feature type="binding site" evidence="25">
    <location>
        <position position="67"/>
    </location>
    <ligand>
        <name>Mg(2+)</name>
        <dbReference type="ChEBI" id="CHEBI:18420"/>
        <label>1</label>
    </ligand>
</feature>
<evidence type="ECO:0000256" key="20">
    <source>
        <dbReference type="ARBA" id="ARBA00042722"/>
    </source>
</evidence>
<dbReference type="InParanoid" id="A0A6P7ZGF9"/>
<evidence type="ECO:0000256" key="1">
    <source>
        <dbReference type="ARBA" id="ARBA00004123"/>
    </source>
</evidence>
<evidence type="ECO:0000256" key="4">
    <source>
        <dbReference type="ARBA" id="ARBA00004496"/>
    </source>
</evidence>
<keyword evidence="16" id="KW-0539">Nucleus</keyword>
<evidence type="ECO:0000256" key="10">
    <source>
        <dbReference type="ARBA" id="ARBA00022723"/>
    </source>
</evidence>
<evidence type="ECO:0000256" key="16">
    <source>
        <dbReference type="ARBA" id="ARBA00023242"/>
    </source>
</evidence>
<comment type="cofactor">
    <cofactor evidence="25">
        <name>Mg(2+)</name>
        <dbReference type="ChEBI" id="CHEBI:18420"/>
    </cofactor>
    <text evidence="25">Binds 2 magnesium ions per subunit.</text>
</comment>
<dbReference type="Gene3D" id="1.10.4080.10">
    <property type="entry name" value="ADP-ribosylation/Crystallin J1"/>
    <property type="match status" value="1"/>
</dbReference>
<gene>
    <name evidence="27" type="primary">ADPRHL2</name>
</gene>
<evidence type="ECO:0000256" key="9">
    <source>
        <dbReference type="ARBA" id="ARBA00022490"/>
    </source>
</evidence>
<dbReference type="EC" id="3.2.1.143" evidence="7"/>
<comment type="subunit">
    <text evidence="6">Monomer.</text>
</comment>
<reference evidence="27" key="2">
    <citation type="submission" date="2025-08" db="UniProtKB">
        <authorList>
            <consortium name="RefSeq"/>
        </authorList>
    </citation>
    <scope>IDENTIFICATION</scope>
</reference>
<feature type="binding site" evidence="25">
    <location>
        <position position="66"/>
    </location>
    <ligand>
        <name>Mg(2+)</name>
        <dbReference type="ChEBI" id="CHEBI:18420"/>
        <label>1</label>
    </ligand>
</feature>
<evidence type="ECO:0000256" key="15">
    <source>
        <dbReference type="ARBA" id="ARBA00023204"/>
    </source>
</evidence>
<evidence type="ECO:0000256" key="12">
    <source>
        <dbReference type="ARBA" id="ARBA00022801"/>
    </source>
</evidence>
<dbReference type="RefSeq" id="XP_030074664.1">
    <property type="nucleotide sequence ID" value="XM_030218804.1"/>
</dbReference>
<dbReference type="Pfam" id="PF03747">
    <property type="entry name" value="ADP_ribosyl_GH"/>
    <property type="match status" value="1"/>
</dbReference>
<sequence>MAGGSEAMLPAARSLSRFRGALLGALLGDCLGSDFEGHYPLPAARVVRFLRSVEEAQREPGFLLYTDDTAMTRGLVRSLLSTPAFDEVDMAKRFAEDYKKDPDRGYGMSVVVVFEKLLSSECSDVFEPARKQFDGKGSYGNGAAMRAVGIPLAYPHVADMKKFTEISAKLTHTCSLGYNGAILQALAVHYALQGQLDRDEYLDKLIGHMKEVEGNEKSLADARELDLLDFPFSCRLQKIREFLQRGQVSKEDVIAELGNGIAALQSVPTAIYSFLRCMELDSDIPAHYNNLQRTIIYCISLGGDTDTIATMAGAIAGAYYGEEQIPVVWKQSCEDFAETEVAAEDLYKLYCKRLESTAAAV</sequence>
<comment type="catalytic activity">
    <reaction evidence="24">
        <text>alpha-NAD(+) + H2O = ADP-D-ribose + nicotinamide + H(+)</text>
        <dbReference type="Rhea" id="RHEA:68792"/>
        <dbReference type="ChEBI" id="CHEBI:15377"/>
        <dbReference type="ChEBI" id="CHEBI:15378"/>
        <dbReference type="ChEBI" id="CHEBI:17154"/>
        <dbReference type="ChEBI" id="CHEBI:57967"/>
        <dbReference type="ChEBI" id="CHEBI:77017"/>
    </reaction>
</comment>
<evidence type="ECO:0000256" key="21">
    <source>
        <dbReference type="ARBA" id="ARBA00042850"/>
    </source>
</evidence>
<organism evidence="26 27">
    <name type="scientific">Microcaecilia unicolor</name>
    <dbReference type="NCBI Taxonomy" id="1415580"/>
    <lineage>
        <taxon>Eukaryota</taxon>
        <taxon>Metazoa</taxon>
        <taxon>Chordata</taxon>
        <taxon>Craniata</taxon>
        <taxon>Vertebrata</taxon>
        <taxon>Euteleostomi</taxon>
        <taxon>Amphibia</taxon>
        <taxon>Gymnophiona</taxon>
        <taxon>Siphonopidae</taxon>
        <taxon>Microcaecilia</taxon>
    </lineage>
</organism>
<dbReference type="GO" id="GO:0005634">
    <property type="term" value="C:nucleus"/>
    <property type="evidence" value="ECO:0007669"/>
    <property type="project" value="UniProtKB-SubCell"/>
</dbReference>
<dbReference type="Proteomes" id="UP000515156">
    <property type="component" value="Chromosome 11"/>
</dbReference>
<proteinExistence type="inferred from homology"/>
<evidence type="ECO:0000256" key="11">
    <source>
        <dbReference type="ARBA" id="ARBA00022763"/>
    </source>
</evidence>
<evidence type="ECO:0000256" key="24">
    <source>
        <dbReference type="ARBA" id="ARBA00049015"/>
    </source>
</evidence>
<reference evidence="26" key="1">
    <citation type="submission" date="2024-06" db="UniProtKB">
        <authorList>
            <consortium name="RefSeq"/>
        </authorList>
    </citation>
    <scope>NUCLEOTIDE SEQUENCE [LARGE SCALE GENOMIC DNA]</scope>
</reference>
<evidence type="ECO:0000256" key="6">
    <source>
        <dbReference type="ARBA" id="ARBA00011245"/>
    </source>
</evidence>
<dbReference type="GO" id="GO:0046872">
    <property type="term" value="F:metal ion binding"/>
    <property type="evidence" value="ECO:0007669"/>
    <property type="project" value="UniProtKB-KW"/>
</dbReference>